<dbReference type="Proteomes" id="UP000013776">
    <property type="component" value="Unassembled WGS sequence"/>
</dbReference>
<proteinExistence type="inferred from homology"/>
<dbReference type="PANTHER" id="PTHR13484:SF0">
    <property type="entry name" value="PRE-MRNA 3'-END-PROCESSING FACTOR FIP1"/>
    <property type="match status" value="1"/>
</dbReference>
<feature type="region of interest" description="Disordered" evidence="5">
    <location>
        <begin position="210"/>
        <end position="273"/>
    </location>
</feature>
<evidence type="ECO:0000256" key="3">
    <source>
        <dbReference type="ARBA" id="ARBA00022664"/>
    </source>
</evidence>
<dbReference type="InterPro" id="IPR007854">
    <property type="entry name" value="Fip1_dom"/>
</dbReference>
<dbReference type="AlphaFoldDB" id="R4X7B4"/>
<evidence type="ECO:0000313" key="7">
    <source>
        <dbReference type="EMBL" id="CCG81227.1"/>
    </source>
</evidence>
<reference evidence="7 8" key="1">
    <citation type="journal article" date="2013" name="MBio">
        <title>Genome sequencing of the plant pathogen Taphrina deformans, the causal agent of peach leaf curl.</title>
        <authorList>
            <person name="Cisse O.H."/>
            <person name="Almeida J.M.G.C.F."/>
            <person name="Fonseca A."/>
            <person name="Kumar A.A."/>
            <person name="Salojaervi J."/>
            <person name="Overmyer K."/>
            <person name="Hauser P.M."/>
            <person name="Pagni M."/>
        </authorList>
    </citation>
    <scope>NUCLEOTIDE SEQUENCE [LARGE SCALE GENOMIC DNA]</scope>
    <source>
        <strain evidence="8">PYCC 5710 / ATCC 11124 / CBS 356.35 / IMI 108563 / JCM 9778 / NBRC 8474</strain>
    </source>
</reference>
<keyword evidence="3" id="KW-0507">mRNA processing</keyword>
<comment type="subcellular location">
    <subcellularLocation>
        <location evidence="1">Nucleus</location>
    </subcellularLocation>
</comment>
<evidence type="ECO:0000256" key="2">
    <source>
        <dbReference type="ARBA" id="ARBA00007459"/>
    </source>
</evidence>
<feature type="compositionally biased region" description="Acidic residues" evidence="5">
    <location>
        <begin position="35"/>
        <end position="50"/>
    </location>
</feature>
<evidence type="ECO:0000256" key="1">
    <source>
        <dbReference type="ARBA" id="ARBA00004123"/>
    </source>
</evidence>
<accession>R4X7B4</accession>
<evidence type="ECO:0000259" key="6">
    <source>
        <dbReference type="Pfam" id="PF05182"/>
    </source>
</evidence>
<evidence type="ECO:0000256" key="4">
    <source>
        <dbReference type="ARBA" id="ARBA00023242"/>
    </source>
</evidence>
<evidence type="ECO:0000313" key="8">
    <source>
        <dbReference type="Proteomes" id="UP000013776"/>
    </source>
</evidence>
<dbReference type="GO" id="GO:0006397">
    <property type="term" value="P:mRNA processing"/>
    <property type="evidence" value="ECO:0007669"/>
    <property type="project" value="UniProtKB-KW"/>
</dbReference>
<dbReference type="OrthoDB" id="1917198at2759"/>
<sequence length="273" mass="29992">MNDLDDLYGDEPEAARVTDNGTRPDVDSKMTETEVAGDDEGSEEESDSDVEFVITTKSGQRAEAPAAKAQPYAAIKIQKPGTTTTATPAAKKEPIAKLPDVDVDAIAEMDGKSILEIDLETLENKPWRQPGADITEYFNYGFDEFTWAAYCQKQTSLREDYTPNKVMQGMMGAMDPTMMGPMGGAMMMPPMDPNMMQQMYGGMPMDFMQGPGAGFPAPPMPQQNQYNRRQDGNSPMPDQYQREDSAASMANVPKGPAQSRGNYRPRGGGNRWQ</sequence>
<feature type="compositionally biased region" description="Basic and acidic residues" evidence="5">
    <location>
        <begin position="22"/>
        <end position="32"/>
    </location>
</feature>
<keyword evidence="8" id="KW-1185">Reference proteome</keyword>
<organism evidence="7 8">
    <name type="scientific">Taphrina deformans (strain PYCC 5710 / ATCC 11124 / CBS 356.35 / IMI 108563 / JCM 9778 / NBRC 8474)</name>
    <name type="common">Peach leaf curl fungus</name>
    <name type="synonym">Lalaria deformans</name>
    <dbReference type="NCBI Taxonomy" id="1097556"/>
    <lineage>
        <taxon>Eukaryota</taxon>
        <taxon>Fungi</taxon>
        <taxon>Dikarya</taxon>
        <taxon>Ascomycota</taxon>
        <taxon>Taphrinomycotina</taxon>
        <taxon>Taphrinomycetes</taxon>
        <taxon>Taphrinales</taxon>
        <taxon>Taphrinaceae</taxon>
        <taxon>Taphrina</taxon>
    </lineage>
</organism>
<dbReference type="Pfam" id="PF05182">
    <property type="entry name" value="Fip1"/>
    <property type="match status" value="1"/>
</dbReference>
<keyword evidence="4" id="KW-0539">Nucleus</keyword>
<protein>
    <submittedName>
        <fullName evidence="7">Pre-mRNA polyadenylation factor fip1</fullName>
    </submittedName>
</protein>
<feature type="region of interest" description="Disordered" evidence="5">
    <location>
        <begin position="1"/>
        <end position="50"/>
    </location>
</feature>
<dbReference type="EMBL" id="CAHR02000030">
    <property type="protein sequence ID" value="CCG81227.1"/>
    <property type="molecule type" value="Genomic_DNA"/>
</dbReference>
<gene>
    <name evidence="7" type="ORF">TAPDE_000950</name>
</gene>
<comment type="caution">
    <text evidence="7">The sequence shown here is derived from an EMBL/GenBank/DDBJ whole genome shotgun (WGS) entry which is preliminary data.</text>
</comment>
<dbReference type="PANTHER" id="PTHR13484">
    <property type="entry name" value="FIP1-LIKE 1 PROTEIN"/>
    <property type="match status" value="1"/>
</dbReference>
<dbReference type="VEuPathDB" id="FungiDB:TAPDE_000950"/>
<dbReference type="InterPro" id="IPR051187">
    <property type="entry name" value="Pre-mRNA_3'-end_processing_reg"/>
</dbReference>
<evidence type="ECO:0000256" key="5">
    <source>
        <dbReference type="SAM" id="MobiDB-lite"/>
    </source>
</evidence>
<feature type="domain" description="Pre-mRNA polyadenylation factor Fip1" evidence="6">
    <location>
        <begin position="116"/>
        <end position="158"/>
    </location>
</feature>
<dbReference type="STRING" id="1097556.R4X7B4"/>
<feature type="compositionally biased region" description="Acidic residues" evidence="5">
    <location>
        <begin position="1"/>
        <end position="12"/>
    </location>
</feature>
<dbReference type="GO" id="GO:0005847">
    <property type="term" value="C:mRNA cleavage and polyadenylation specificity factor complex"/>
    <property type="evidence" value="ECO:0007669"/>
    <property type="project" value="TreeGrafter"/>
</dbReference>
<dbReference type="eggNOG" id="KOG1049">
    <property type="taxonomic scope" value="Eukaryota"/>
</dbReference>
<name>R4X7B4_TAPDE</name>
<comment type="similarity">
    <text evidence="2">Belongs to the FIP1 family.</text>
</comment>